<dbReference type="EMBL" id="CP032050">
    <property type="protein sequence ID" value="AYN68520.1"/>
    <property type="molecule type" value="Genomic_DNA"/>
</dbReference>
<evidence type="ECO:0000313" key="2">
    <source>
        <dbReference type="Proteomes" id="UP000276309"/>
    </source>
</evidence>
<dbReference type="OrthoDB" id="282859at2"/>
<reference evidence="1 2" key="1">
    <citation type="submission" date="2018-08" db="EMBL/GenBank/DDBJ databases">
        <title>The reduced genetic potential of extracellular carbohydrate catabolism in Euzebyella marina RN62, a Flavobacteriia bacterium isolated from the hadal water.</title>
        <authorList>
            <person name="Xue C."/>
        </authorList>
    </citation>
    <scope>NUCLEOTIDE SEQUENCE [LARGE SCALE GENOMIC DNA]</scope>
    <source>
        <strain evidence="1 2">RN62</strain>
    </source>
</reference>
<dbReference type="RefSeq" id="WP_121849533.1">
    <property type="nucleotide sequence ID" value="NZ_CP032050.1"/>
</dbReference>
<protein>
    <submittedName>
        <fullName evidence="1">Uncharacterized protein</fullName>
    </submittedName>
</protein>
<accession>A0A3G2L8E4</accession>
<organism evidence="1 2">
    <name type="scientific">Euzebyella marina</name>
    <dbReference type="NCBI Taxonomy" id="1761453"/>
    <lineage>
        <taxon>Bacteria</taxon>
        <taxon>Pseudomonadati</taxon>
        <taxon>Bacteroidota</taxon>
        <taxon>Flavobacteriia</taxon>
        <taxon>Flavobacteriales</taxon>
        <taxon>Flavobacteriaceae</taxon>
        <taxon>Euzebyella</taxon>
    </lineage>
</organism>
<gene>
    <name evidence="1" type="ORF">D1013_14585</name>
</gene>
<dbReference type="Pfam" id="PF20113">
    <property type="entry name" value="DUF6503"/>
    <property type="match status" value="1"/>
</dbReference>
<proteinExistence type="predicted"/>
<dbReference type="Proteomes" id="UP000276309">
    <property type="component" value="Chromosome"/>
</dbReference>
<keyword evidence="2" id="KW-1185">Reference proteome</keyword>
<dbReference type="KEGG" id="emar:D1013_14585"/>
<dbReference type="AlphaFoldDB" id="A0A3G2L8E4"/>
<evidence type="ECO:0000313" key="1">
    <source>
        <dbReference type="EMBL" id="AYN68520.1"/>
    </source>
</evidence>
<dbReference type="InterPro" id="IPR045444">
    <property type="entry name" value="DUF6503"/>
</dbReference>
<name>A0A3G2L8E4_9FLAO</name>
<sequence length="267" mass="30801">MTRYYSVIIIVVFLISCKEAPSKTAKSNDLPIEVEGVILSEFPTDFISVLEAHGSLKAWKKQRTLTFEIEKGEITETHTIDLKTRQDVVAADKFSLGFDGKEIWLEDENNDYKGNAAVYHNLMFYFYAMPFVFADPGINYEVAEPLLYEGKEYPGIHISYDDGVGASSKDDYYLHYDPETFKMKWLGYTFTYGSNEKSKDVKWIHYNDWVEIEGLLLPKTITWHDYEDRTIKGARDPLTFHKIGLAESPKIPTFYEKPENAKVVLKP</sequence>